<gene>
    <name evidence="6" type="primary">sadH_5</name>
    <name evidence="5" type="ORF">IFDJLNFL_4753</name>
    <name evidence="6" type="ORF">MTDSW087_03917</name>
</gene>
<evidence type="ECO:0000313" key="7">
    <source>
        <dbReference type="Proteomes" id="UP000401717"/>
    </source>
</evidence>
<evidence type="ECO:0000256" key="3">
    <source>
        <dbReference type="SAM" id="Phobius"/>
    </source>
</evidence>
<dbReference type="InterPro" id="IPR057326">
    <property type="entry name" value="KR_dom"/>
</dbReference>
<dbReference type="AlphaFoldDB" id="A0A564G3N1"/>
<evidence type="ECO:0000259" key="4">
    <source>
        <dbReference type="SMART" id="SM00822"/>
    </source>
</evidence>
<dbReference type="GO" id="GO:0016491">
    <property type="term" value="F:oxidoreductase activity"/>
    <property type="evidence" value="ECO:0007669"/>
    <property type="project" value="UniProtKB-KW"/>
</dbReference>
<dbReference type="SUPFAM" id="SSF51735">
    <property type="entry name" value="NAD(P)-binding Rossmann-fold domains"/>
    <property type="match status" value="1"/>
</dbReference>
<dbReference type="OrthoDB" id="9781689at2"/>
<dbReference type="Gene3D" id="3.40.50.720">
    <property type="entry name" value="NAD(P)-binding Rossmann-like Domain"/>
    <property type="match status" value="1"/>
</dbReference>
<evidence type="ECO:0000256" key="1">
    <source>
        <dbReference type="ARBA" id="ARBA00006484"/>
    </source>
</evidence>
<keyword evidence="3" id="KW-0812">Transmembrane</keyword>
<reference evidence="5" key="2">
    <citation type="journal article" date="2021" name="Front. Microbiol.">
        <title>Comprehensive Comparative Genomics and Phenotyping of Methylobacterium Species.</title>
        <authorList>
            <person name="Alessa O."/>
            <person name="Ogura Y."/>
            <person name="Fujitani Y."/>
            <person name="Takami H."/>
            <person name="Hayashi T."/>
            <person name="Sahin N."/>
            <person name="Tani A."/>
        </authorList>
    </citation>
    <scope>NUCLEOTIDE SEQUENCE</scope>
    <source>
        <strain evidence="5">DSM 22415</strain>
    </source>
</reference>
<sequence>MARVAVVTGGTAGIGLATAQLFAARGWTVAVIARDETRLRQAEKLLAQYGRPVLAISADVANAAAVEAAAARIEAELGPIRAWVNNAMSTVVSPADQITPEEYRRVTETTYLSQVYGTLAALRHMKPRNRGAIIQVSSGLGIRAAPLQAAYCGAKFAVSGFTDALRCELIHDRVDVSLSVVYLPAVNTPQFGWSRTRTGHGQNAPDPVFDPRLCAEAILHAVESPQREVWVGRTSLMMAAAQALAPGLADRKAAAMWDAQLEEAEKPDRAGNLFEPVPGEAAIDGRFSTRTRTTRQEFWTSRDRDLLLTGVAGAAILGFAGMVALASSPRRLLGRR</sequence>
<feature type="domain" description="Ketoreductase" evidence="4">
    <location>
        <begin position="3"/>
        <end position="189"/>
    </location>
</feature>
<evidence type="ECO:0000313" key="6">
    <source>
        <dbReference type="EMBL" id="VUF14201.1"/>
    </source>
</evidence>
<dbReference type="EMBL" id="CABFVH010000029">
    <property type="protein sequence ID" value="VUF14201.1"/>
    <property type="molecule type" value="Genomic_DNA"/>
</dbReference>
<keyword evidence="8" id="KW-1185">Reference proteome</keyword>
<keyword evidence="3" id="KW-0472">Membrane</keyword>
<evidence type="ECO:0000256" key="2">
    <source>
        <dbReference type="ARBA" id="ARBA00023002"/>
    </source>
</evidence>
<dbReference type="SMART" id="SM00822">
    <property type="entry name" value="PKS_KR"/>
    <property type="match status" value="1"/>
</dbReference>
<dbReference type="Pfam" id="PF00106">
    <property type="entry name" value="adh_short"/>
    <property type="match status" value="1"/>
</dbReference>
<dbReference type="RefSeq" id="WP_144766573.1">
    <property type="nucleotide sequence ID" value="NZ_BPQI01000172.1"/>
</dbReference>
<dbReference type="Proteomes" id="UP001055303">
    <property type="component" value="Unassembled WGS sequence"/>
</dbReference>
<dbReference type="PANTHER" id="PTHR44196:SF1">
    <property type="entry name" value="DEHYDROGENASE_REDUCTASE SDR FAMILY MEMBER 7B"/>
    <property type="match status" value="1"/>
</dbReference>
<dbReference type="InterPro" id="IPR020904">
    <property type="entry name" value="Sc_DH/Rdtase_CS"/>
</dbReference>
<reference evidence="6 7" key="1">
    <citation type="submission" date="2019-06" db="EMBL/GenBank/DDBJ databases">
        <authorList>
            <person name="Rodrigo-Torres L."/>
            <person name="Arahal R. D."/>
            <person name="Lucena T."/>
        </authorList>
    </citation>
    <scope>NUCLEOTIDE SEQUENCE [LARGE SCALE GENOMIC DNA]</scope>
    <source>
        <strain evidence="6 7">SW08-7</strain>
    </source>
</reference>
<keyword evidence="2 6" id="KW-0560">Oxidoreductase</keyword>
<evidence type="ECO:0000313" key="8">
    <source>
        <dbReference type="Proteomes" id="UP001055303"/>
    </source>
</evidence>
<dbReference type="PANTHER" id="PTHR44196">
    <property type="entry name" value="DEHYDROGENASE/REDUCTASE SDR FAMILY MEMBER 7B"/>
    <property type="match status" value="1"/>
</dbReference>
<organism evidence="6 7">
    <name type="scientific">Methylobacterium dankookense</name>
    <dbReference type="NCBI Taxonomy" id="560405"/>
    <lineage>
        <taxon>Bacteria</taxon>
        <taxon>Pseudomonadati</taxon>
        <taxon>Pseudomonadota</taxon>
        <taxon>Alphaproteobacteria</taxon>
        <taxon>Hyphomicrobiales</taxon>
        <taxon>Methylobacteriaceae</taxon>
        <taxon>Methylobacterium</taxon>
    </lineage>
</organism>
<accession>A0A564G3N1</accession>
<evidence type="ECO:0000313" key="5">
    <source>
        <dbReference type="EMBL" id="GJD58827.1"/>
    </source>
</evidence>
<name>A0A564G3N1_9HYPH</name>
<dbReference type="PRINTS" id="PR00081">
    <property type="entry name" value="GDHRDH"/>
</dbReference>
<feature type="transmembrane region" description="Helical" evidence="3">
    <location>
        <begin position="306"/>
        <end position="326"/>
    </location>
</feature>
<protein>
    <submittedName>
        <fullName evidence="6">Oxidoreductase SadH</fullName>
        <ecNumber evidence="6">1.-.-.-</ecNumber>
    </submittedName>
</protein>
<reference evidence="5" key="3">
    <citation type="submission" date="2021-08" db="EMBL/GenBank/DDBJ databases">
        <authorList>
            <person name="Tani A."/>
            <person name="Ola A."/>
            <person name="Ogura Y."/>
            <person name="Katsura K."/>
            <person name="Hayashi T."/>
        </authorList>
    </citation>
    <scope>NUCLEOTIDE SEQUENCE</scope>
    <source>
        <strain evidence="5">DSM 22415</strain>
    </source>
</reference>
<dbReference type="Proteomes" id="UP000401717">
    <property type="component" value="Unassembled WGS sequence"/>
</dbReference>
<dbReference type="InterPro" id="IPR002347">
    <property type="entry name" value="SDR_fam"/>
</dbReference>
<dbReference type="PROSITE" id="PS00061">
    <property type="entry name" value="ADH_SHORT"/>
    <property type="match status" value="1"/>
</dbReference>
<dbReference type="NCBIfam" id="NF005495">
    <property type="entry name" value="PRK07109.1"/>
    <property type="match status" value="1"/>
</dbReference>
<dbReference type="EC" id="1.-.-.-" evidence="6"/>
<proteinExistence type="inferred from homology"/>
<dbReference type="EMBL" id="BPQI01000172">
    <property type="protein sequence ID" value="GJD58827.1"/>
    <property type="molecule type" value="Genomic_DNA"/>
</dbReference>
<dbReference type="InterPro" id="IPR036291">
    <property type="entry name" value="NAD(P)-bd_dom_sf"/>
</dbReference>
<dbReference type="GO" id="GO:0016020">
    <property type="term" value="C:membrane"/>
    <property type="evidence" value="ECO:0007669"/>
    <property type="project" value="TreeGrafter"/>
</dbReference>
<keyword evidence="3" id="KW-1133">Transmembrane helix</keyword>
<comment type="similarity">
    <text evidence="1">Belongs to the short-chain dehydrogenases/reductases (SDR) family.</text>
</comment>